<reference evidence="2" key="1">
    <citation type="journal article" date="2022" name="Int. J. Mol. Sci.">
        <title>Draft Genome of Tanacetum Coccineum: Genomic Comparison of Closely Related Tanacetum-Family Plants.</title>
        <authorList>
            <person name="Yamashiro T."/>
            <person name="Shiraishi A."/>
            <person name="Nakayama K."/>
            <person name="Satake H."/>
        </authorList>
    </citation>
    <scope>NUCLEOTIDE SEQUENCE</scope>
</reference>
<feature type="domain" description="Reverse transcriptase" evidence="1">
    <location>
        <begin position="1"/>
        <end position="106"/>
    </location>
</feature>
<dbReference type="EMBL" id="BQNB010021222">
    <property type="protein sequence ID" value="GJU04155.1"/>
    <property type="molecule type" value="Genomic_DNA"/>
</dbReference>
<proteinExistence type="predicted"/>
<comment type="caution">
    <text evidence="2">The sequence shown here is derived from an EMBL/GenBank/DDBJ whole genome shotgun (WGS) entry which is preliminary data.</text>
</comment>
<dbReference type="Proteomes" id="UP001151760">
    <property type="component" value="Unassembled WGS sequence"/>
</dbReference>
<evidence type="ECO:0000313" key="3">
    <source>
        <dbReference type="Proteomes" id="UP001151760"/>
    </source>
</evidence>
<dbReference type="PANTHER" id="PTHR33116:SF78">
    <property type="entry name" value="OS12G0587133 PROTEIN"/>
    <property type="match status" value="1"/>
</dbReference>
<evidence type="ECO:0000313" key="2">
    <source>
        <dbReference type="EMBL" id="GJU04155.1"/>
    </source>
</evidence>
<name>A0ABQ5IV96_9ASTR</name>
<dbReference type="PANTHER" id="PTHR33116">
    <property type="entry name" value="REVERSE TRANSCRIPTASE ZINC-BINDING DOMAIN-CONTAINING PROTEIN-RELATED-RELATED"/>
    <property type="match status" value="1"/>
</dbReference>
<sequence>MESLHLSFKNVVNVGLYKGIPIDDSLILSHLFYADDVVFAGKWDKMNVATIVNVLKCFFLALGLKINLEKNKLMGIGVPHEDVLLAAESIGCSILTAPFNFLGVKVGDIMSRRSSWEETIGKLSSRLSKWKLKALSIGGRLTLIKSVLNKKLTLIGWKNILASKKNRGLSVLSFYAHNRGALDNFISLPSRCSSWFNIIREFRRLSQKGIDLFSFVKKSRLELEKHVSVASKLRDMS</sequence>
<gene>
    <name evidence="2" type="ORF">Tco_1114493</name>
</gene>
<organism evidence="2 3">
    <name type="scientific">Tanacetum coccineum</name>
    <dbReference type="NCBI Taxonomy" id="301880"/>
    <lineage>
        <taxon>Eukaryota</taxon>
        <taxon>Viridiplantae</taxon>
        <taxon>Streptophyta</taxon>
        <taxon>Embryophyta</taxon>
        <taxon>Tracheophyta</taxon>
        <taxon>Spermatophyta</taxon>
        <taxon>Magnoliopsida</taxon>
        <taxon>eudicotyledons</taxon>
        <taxon>Gunneridae</taxon>
        <taxon>Pentapetalae</taxon>
        <taxon>asterids</taxon>
        <taxon>campanulids</taxon>
        <taxon>Asterales</taxon>
        <taxon>Asteraceae</taxon>
        <taxon>Asteroideae</taxon>
        <taxon>Anthemideae</taxon>
        <taxon>Anthemidinae</taxon>
        <taxon>Tanacetum</taxon>
    </lineage>
</organism>
<accession>A0ABQ5IV96</accession>
<dbReference type="GO" id="GO:0003964">
    <property type="term" value="F:RNA-directed DNA polymerase activity"/>
    <property type="evidence" value="ECO:0007669"/>
    <property type="project" value="UniProtKB-KW"/>
</dbReference>
<dbReference type="PROSITE" id="PS50878">
    <property type="entry name" value="RT_POL"/>
    <property type="match status" value="1"/>
</dbReference>
<protein>
    <submittedName>
        <fullName evidence="2">RNA-directed DNA polymerase, eukaryota</fullName>
    </submittedName>
</protein>
<keyword evidence="2" id="KW-0548">Nucleotidyltransferase</keyword>
<keyword evidence="2" id="KW-0695">RNA-directed DNA polymerase</keyword>
<reference evidence="2" key="2">
    <citation type="submission" date="2022-01" db="EMBL/GenBank/DDBJ databases">
        <authorList>
            <person name="Yamashiro T."/>
            <person name="Shiraishi A."/>
            <person name="Satake H."/>
            <person name="Nakayama K."/>
        </authorList>
    </citation>
    <scope>NUCLEOTIDE SEQUENCE</scope>
</reference>
<evidence type="ECO:0000259" key="1">
    <source>
        <dbReference type="PROSITE" id="PS50878"/>
    </source>
</evidence>
<keyword evidence="3" id="KW-1185">Reference proteome</keyword>
<keyword evidence="2" id="KW-0808">Transferase</keyword>
<dbReference type="InterPro" id="IPR000477">
    <property type="entry name" value="RT_dom"/>
</dbReference>